<dbReference type="PRINTS" id="PR00038">
    <property type="entry name" value="HTHLUXR"/>
</dbReference>
<keyword evidence="7" id="KW-1185">Reference proteome</keyword>
<dbReference type="SUPFAM" id="SSF52172">
    <property type="entry name" value="CheY-like"/>
    <property type="match status" value="1"/>
</dbReference>
<dbReference type="Pfam" id="PF00196">
    <property type="entry name" value="GerE"/>
    <property type="match status" value="1"/>
</dbReference>
<evidence type="ECO:0000259" key="4">
    <source>
        <dbReference type="PROSITE" id="PS50043"/>
    </source>
</evidence>
<evidence type="ECO:0000256" key="1">
    <source>
        <dbReference type="ARBA" id="ARBA00022553"/>
    </source>
</evidence>
<keyword evidence="1 3" id="KW-0597">Phosphoprotein</keyword>
<organism evidence="6 7">
    <name type="scientific">Nocardioides bruguierae</name>
    <dbReference type="NCBI Taxonomy" id="2945102"/>
    <lineage>
        <taxon>Bacteria</taxon>
        <taxon>Bacillati</taxon>
        <taxon>Actinomycetota</taxon>
        <taxon>Actinomycetes</taxon>
        <taxon>Propionibacteriales</taxon>
        <taxon>Nocardioidaceae</taxon>
        <taxon>Nocardioides</taxon>
    </lineage>
</organism>
<name>A0A9X2D5D2_9ACTN</name>
<dbReference type="PROSITE" id="PS50110">
    <property type="entry name" value="RESPONSE_REGULATORY"/>
    <property type="match status" value="1"/>
</dbReference>
<dbReference type="SMART" id="SM00448">
    <property type="entry name" value="REC"/>
    <property type="match status" value="1"/>
</dbReference>
<dbReference type="InterPro" id="IPR016032">
    <property type="entry name" value="Sig_transdc_resp-reg_C-effctor"/>
</dbReference>
<dbReference type="InterPro" id="IPR058245">
    <property type="entry name" value="NreC/VraR/RcsB-like_REC"/>
</dbReference>
<accession>A0A9X2D5D2</accession>
<dbReference type="PROSITE" id="PS50043">
    <property type="entry name" value="HTH_LUXR_2"/>
    <property type="match status" value="1"/>
</dbReference>
<dbReference type="PANTHER" id="PTHR43214">
    <property type="entry name" value="TWO-COMPONENT RESPONSE REGULATOR"/>
    <property type="match status" value="1"/>
</dbReference>
<dbReference type="CDD" id="cd17535">
    <property type="entry name" value="REC_NarL-like"/>
    <property type="match status" value="1"/>
</dbReference>
<dbReference type="RefSeq" id="WP_250826388.1">
    <property type="nucleotide sequence ID" value="NZ_JAMOIL010000003.1"/>
</dbReference>
<dbReference type="CDD" id="cd06170">
    <property type="entry name" value="LuxR_C_like"/>
    <property type="match status" value="1"/>
</dbReference>
<keyword evidence="2" id="KW-0238">DNA-binding</keyword>
<dbReference type="EMBL" id="JAMOIL010000003">
    <property type="protein sequence ID" value="MCM0619590.1"/>
    <property type="molecule type" value="Genomic_DNA"/>
</dbReference>
<dbReference type="SMART" id="SM00421">
    <property type="entry name" value="HTH_LUXR"/>
    <property type="match status" value="1"/>
</dbReference>
<evidence type="ECO:0000313" key="6">
    <source>
        <dbReference type="EMBL" id="MCM0619590.1"/>
    </source>
</evidence>
<evidence type="ECO:0000256" key="3">
    <source>
        <dbReference type="PROSITE-ProRule" id="PRU00169"/>
    </source>
</evidence>
<dbReference type="InterPro" id="IPR001789">
    <property type="entry name" value="Sig_transdc_resp-reg_receiver"/>
</dbReference>
<evidence type="ECO:0000313" key="7">
    <source>
        <dbReference type="Proteomes" id="UP001139485"/>
    </source>
</evidence>
<dbReference type="GO" id="GO:0006355">
    <property type="term" value="P:regulation of DNA-templated transcription"/>
    <property type="evidence" value="ECO:0007669"/>
    <property type="project" value="InterPro"/>
</dbReference>
<protein>
    <submittedName>
        <fullName evidence="6">Response regulator transcription factor</fullName>
    </submittedName>
</protein>
<evidence type="ECO:0000259" key="5">
    <source>
        <dbReference type="PROSITE" id="PS50110"/>
    </source>
</evidence>
<dbReference type="GO" id="GO:0000160">
    <property type="term" value="P:phosphorelay signal transduction system"/>
    <property type="evidence" value="ECO:0007669"/>
    <property type="project" value="InterPro"/>
</dbReference>
<dbReference type="Proteomes" id="UP001139485">
    <property type="component" value="Unassembled WGS sequence"/>
</dbReference>
<dbReference type="AlphaFoldDB" id="A0A9X2D5D2"/>
<sequence>MEATDVVPRPEVYLLHQHRLLRLALRSLLEGSGVARVVGDTEDVRTAVARVPALRPDVLLLDAGLPATARAEACREVRERSPSTGILVLGEQRDDVGLIDLIQAGATGYLLADADLDELAIALRRVARGQSVLDPQVTGAVLDHVRHAEQSDPEVDVFTPGERRILLLLADGLTNRQIAHEAQLSEKTVKNYVSDILGKLQVASRTQAAVFATLHRSSLTVPLARA</sequence>
<dbReference type="SUPFAM" id="SSF46894">
    <property type="entry name" value="C-terminal effector domain of the bipartite response regulators"/>
    <property type="match status" value="1"/>
</dbReference>
<feature type="domain" description="HTH luxR-type" evidence="4">
    <location>
        <begin position="151"/>
        <end position="216"/>
    </location>
</feature>
<dbReference type="InterPro" id="IPR000792">
    <property type="entry name" value="Tscrpt_reg_LuxR_C"/>
</dbReference>
<dbReference type="Pfam" id="PF00072">
    <property type="entry name" value="Response_reg"/>
    <property type="match status" value="1"/>
</dbReference>
<comment type="caution">
    <text evidence="6">The sequence shown here is derived from an EMBL/GenBank/DDBJ whole genome shotgun (WGS) entry which is preliminary data.</text>
</comment>
<reference evidence="6" key="1">
    <citation type="submission" date="2022-05" db="EMBL/GenBank/DDBJ databases">
        <authorList>
            <person name="Tuo L."/>
        </authorList>
    </citation>
    <scope>NUCLEOTIDE SEQUENCE</scope>
    <source>
        <strain evidence="6">BSK12Z-4</strain>
    </source>
</reference>
<dbReference type="Gene3D" id="3.40.50.2300">
    <property type="match status" value="1"/>
</dbReference>
<dbReference type="GO" id="GO:0003677">
    <property type="term" value="F:DNA binding"/>
    <property type="evidence" value="ECO:0007669"/>
    <property type="project" value="UniProtKB-KW"/>
</dbReference>
<feature type="modified residue" description="4-aspartylphosphate" evidence="3">
    <location>
        <position position="62"/>
    </location>
</feature>
<dbReference type="InterPro" id="IPR011006">
    <property type="entry name" value="CheY-like_superfamily"/>
</dbReference>
<evidence type="ECO:0000256" key="2">
    <source>
        <dbReference type="ARBA" id="ARBA00023125"/>
    </source>
</evidence>
<dbReference type="InterPro" id="IPR039420">
    <property type="entry name" value="WalR-like"/>
</dbReference>
<gene>
    <name evidence="6" type="ORF">M8330_04670</name>
</gene>
<proteinExistence type="predicted"/>
<feature type="domain" description="Response regulatory" evidence="5">
    <location>
        <begin position="11"/>
        <end position="127"/>
    </location>
</feature>